<evidence type="ECO:0000313" key="3">
    <source>
        <dbReference type="Proteomes" id="UP000784294"/>
    </source>
</evidence>
<name>A0A448WLR1_9PLAT</name>
<reference evidence="2" key="1">
    <citation type="submission" date="2018-11" db="EMBL/GenBank/DDBJ databases">
        <authorList>
            <consortium name="Pathogen Informatics"/>
        </authorList>
    </citation>
    <scope>NUCLEOTIDE SEQUENCE</scope>
</reference>
<feature type="compositionally biased region" description="Basic residues" evidence="1">
    <location>
        <begin position="44"/>
        <end position="56"/>
    </location>
</feature>
<feature type="compositionally biased region" description="Gly residues" evidence="1">
    <location>
        <begin position="34"/>
        <end position="43"/>
    </location>
</feature>
<feature type="compositionally biased region" description="Acidic residues" evidence="1">
    <location>
        <begin position="63"/>
        <end position="73"/>
    </location>
</feature>
<dbReference type="EMBL" id="CAAALY010022978">
    <property type="protein sequence ID" value="VEL14973.1"/>
    <property type="molecule type" value="Genomic_DNA"/>
</dbReference>
<evidence type="ECO:0000313" key="2">
    <source>
        <dbReference type="EMBL" id="VEL14973.1"/>
    </source>
</evidence>
<dbReference type="Proteomes" id="UP000784294">
    <property type="component" value="Unassembled WGS sequence"/>
</dbReference>
<comment type="caution">
    <text evidence="2">The sequence shown here is derived from an EMBL/GenBank/DDBJ whole genome shotgun (WGS) entry which is preliminary data.</text>
</comment>
<accession>A0A448WLR1</accession>
<proteinExistence type="predicted"/>
<protein>
    <submittedName>
        <fullName evidence="2">Uncharacterized protein</fullName>
    </submittedName>
</protein>
<organism evidence="2 3">
    <name type="scientific">Protopolystoma xenopodis</name>
    <dbReference type="NCBI Taxonomy" id="117903"/>
    <lineage>
        <taxon>Eukaryota</taxon>
        <taxon>Metazoa</taxon>
        <taxon>Spiralia</taxon>
        <taxon>Lophotrochozoa</taxon>
        <taxon>Platyhelminthes</taxon>
        <taxon>Monogenea</taxon>
        <taxon>Polyopisthocotylea</taxon>
        <taxon>Polystomatidea</taxon>
        <taxon>Polystomatidae</taxon>
        <taxon>Protopolystoma</taxon>
    </lineage>
</organism>
<feature type="compositionally biased region" description="Basic residues" evidence="1">
    <location>
        <begin position="17"/>
        <end position="33"/>
    </location>
</feature>
<dbReference type="AlphaFoldDB" id="A0A448WLR1"/>
<gene>
    <name evidence="2" type="ORF">PXEA_LOCUS8413</name>
</gene>
<sequence length="234" mass="25162">MLTHSDKTTLSISSHGKLTRGRGSSARRRRGYGSRRGGSSHGRNGGRQRRRGRRRRVDRDAGSEFDTDEELDDLEYAEVEAEPHSVSGAIYVELEKPFEAASKSTPATAIEGSNGLMGSLARYTGTGAIGKVRLLDPSQTWSGCARMPMASNAVLATTAIEVRTGDISVTPSGVMTRHSLVDQNMIGSDFSASLATKGQVEMEEDEGLASARRVRKGGPNYTSFLLTSITYSSN</sequence>
<evidence type="ECO:0000256" key="1">
    <source>
        <dbReference type="SAM" id="MobiDB-lite"/>
    </source>
</evidence>
<feature type="region of interest" description="Disordered" evidence="1">
    <location>
        <begin position="1"/>
        <end position="73"/>
    </location>
</feature>
<keyword evidence="3" id="KW-1185">Reference proteome</keyword>